<reference evidence="3 6" key="3">
    <citation type="submission" date="2019-11" db="EMBL/GenBank/DDBJ databases">
        <title>FDA dAtabase for Regulatory Grade micrObial Sequences (FDA-ARGOS): Supporting development and validation of Infectious Disease Dx tests.</title>
        <authorList>
            <person name="Patel R."/>
            <person name="Rucinski S."/>
            <person name="Tallon L."/>
            <person name="Sadzewicz L."/>
            <person name="Vavikolanu K."/>
            <person name="Mehta A."/>
            <person name="Aluvathingal J."/>
            <person name="Nadendla S."/>
            <person name="Nandy P."/>
            <person name="Geyer C."/>
            <person name="Yan Y."/>
            <person name="Sichtig H."/>
        </authorList>
    </citation>
    <scope>NUCLEOTIDE SEQUENCE [LARGE SCALE GENOMIC DNA]</scope>
    <source>
        <strain evidence="3 6">FDAARGOS_729</strain>
    </source>
</reference>
<dbReference type="Proteomes" id="UP000424966">
    <property type="component" value="Chromosome"/>
</dbReference>
<evidence type="ECO:0000313" key="5">
    <source>
        <dbReference type="Proteomes" id="UP000196440"/>
    </source>
</evidence>
<name>A0A0T9MPM8_YERIN</name>
<dbReference type="AlphaFoldDB" id="A0A0T9MPM8"/>
<dbReference type="eggNOG" id="ENOG5032YNH">
    <property type="taxonomic scope" value="Bacteria"/>
</dbReference>
<organism evidence="1 4">
    <name type="scientific">Yersinia intermedia</name>
    <dbReference type="NCBI Taxonomy" id="631"/>
    <lineage>
        <taxon>Bacteria</taxon>
        <taxon>Pseudomonadati</taxon>
        <taxon>Pseudomonadota</taxon>
        <taxon>Gammaproteobacteria</taxon>
        <taxon>Enterobacterales</taxon>
        <taxon>Yersiniaceae</taxon>
        <taxon>Yersinia</taxon>
    </lineage>
</organism>
<accession>A0A0T9MPM8</accession>
<dbReference type="GeneID" id="58049469"/>
<dbReference type="KEGG" id="yin:CH53_1925"/>
<evidence type="ECO:0000313" key="6">
    <source>
        <dbReference type="Proteomes" id="UP000424966"/>
    </source>
</evidence>
<evidence type="ECO:0000313" key="4">
    <source>
        <dbReference type="Proteomes" id="UP000038750"/>
    </source>
</evidence>
<keyword evidence="6" id="KW-1185">Reference proteome</keyword>
<proteinExistence type="predicted"/>
<dbReference type="OrthoDB" id="308644at2"/>
<dbReference type="EMBL" id="NHOI01000023">
    <property type="protein sequence ID" value="OVZ84941.1"/>
    <property type="molecule type" value="Genomic_DNA"/>
</dbReference>
<protein>
    <submittedName>
        <fullName evidence="2">Toxin HicA</fullName>
    </submittedName>
</protein>
<evidence type="ECO:0000313" key="2">
    <source>
        <dbReference type="EMBL" id="OVZ84941.1"/>
    </source>
</evidence>
<dbReference type="STRING" id="631.CH53_1925"/>
<reference evidence="2 5" key="2">
    <citation type="submission" date="2017-05" db="EMBL/GenBank/DDBJ databases">
        <title>Whole genome sequencing of Yersinia kristensenii.</title>
        <authorList>
            <person name="Campioni F."/>
        </authorList>
    </citation>
    <scope>NUCLEOTIDE SEQUENCE [LARGE SCALE GENOMIC DNA]</scope>
    <source>
        <strain evidence="2 5">CFSAN060536</strain>
    </source>
</reference>
<dbReference type="EMBL" id="CPZJ01000017">
    <property type="protein sequence ID" value="CNG33486.1"/>
    <property type="molecule type" value="Genomic_DNA"/>
</dbReference>
<dbReference type="Proteomes" id="UP000038750">
    <property type="component" value="Unassembled WGS sequence"/>
</dbReference>
<gene>
    <name evidence="2" type="ORF">CBW57_15510</name>
    <name evidence="1" type="ORF">ERS008530_03514</name>
    <name evidence="3" type="ORF">FOC37_01715</name>
</gene>
<dbReference type="RefSeq" id="WP_005192126.1">
    <property type="nucleotide sequence ID" value="NZ_CABHXJ010000094.1"/>
</dbReference>
<dbReference type="EMBL" id="CP046294">
    <property type="protein sequence ID" value="QGR69188.1"/>
    <property type="molecule type" value="Genomic_DNA"/>
</dbReference>
<dbReference type="Proteomes" id="UP000196440">
    <property type="component" value="Unassembled WGS sequence"/>
</dbReference>
<reference evidence="1 4" key="1">
    <citation type="submission" date="2015-03" db="EMBL/GenBank/DDBJ databases">
        <authorList>
            <person name="Murphy D."/>
        </authorList>
    </citation>
    <scope>NUCLEOTIDE SEQUENCE [LARGE SCALE GENOMIC DNA]</scope>
    <source>
        <strain evidence="1 4">BR165/97</strain>
    </source>
</reference>
<sequence length="85" mass="9666">MKDMDSRVAQITANPAGVKFRELVKICNFYFGFPRHYSSSHHVYGTPWQGDPRINIQKDSSGMAKFYQVKQVIAALAKLKEMDNG</sequence>
<evidence type="ECO:0000313" key="3">
    <source>
        <dbReference type="EMBL" id="QGR69188.1"/>
    </source>
</evidence>
<evidence type="ECO:0000313" key="1">
    <source>
        <dbReference type="EMBL" id="CNG33486.1"/>
    </source>
</evidence>